<evidence type="ECO:0000256" key="1">
    <source>
        <dbReference type="SAM" id="MobiDB-lite"/>
    </source>
</evidence>
<dbReference type="EMBL" id="JAFBDZ010000002">
    <property type="protein sequence ID" value="MBM7586079.1"/>
    <property type="molecule type" value="Genomic_DNA"/>
</dbReference>
<sequence length="99" mass="11090">MEANSKKILDVVKKFAGIGCAIGIAIFVFSLFASGYNENYVLSYVGATIAFNAILVFLIGVFFVVTEEMIGNTRKGKKLERNPFQEKKPEHRLRHSSFI</sequence>
<evidence type="ECO:0000313" key="4">
    <source>
        <dbReference type="Proteomes" id="UP001646157"/>
    </source>
</evidence>
<feature type="transmembrane region" description="Helical" evidence="2">
    <location>
        <begin position="15"/>
        <end position="36"/>
    </location>
</feature>
<feature type="compositionally biased region" description="Basic residues" evidence="1">
    <location>
        <begin position="90"/>
        <end position="99"/>
    </location>
</feature>
<evidence type="ECO:0000313" key="3">
    <source>
        <dbReference type="EMBL" id="MBM7586079.1"/>
    </source>
</evidence>
<evidence type="ECO:0000256" key="2">
    <source>
        <dbReference type="SAM" id="Phobius"/>
    </source>
</evidence>
<accession>A0ABS2NDZ5</accession>
<keyword evidence="2" id="KW-0812">Transmembrane</keyword>
<name>A0ABS2NDZ5_9BACI</name>
<gene>
    <name evidence="3" type="ORF">JOC86_002621</name>
</gene>
<dbReference type="Proteomes" id="UP001646157">
    <property type="component" value="Unassembled WGS sequence"/>
</dbReference>
<feature type="region of interest" description="Disordered" evidence="1">
    <location>
        <begin position="73"/>
        <end position="99"/>
    </location>
</feature>
<reference evidence="3 4" key="1">
    <citation type="submission" date="2021-01" db="EMBL/GenBank/DDBJ databases">
        <title>Genomic Encyclopedia of Type Strains, Phase IV (KMG-IV): sequencing the most valuable type-strain genomes for metagenomic binning, comparative biology and taxonomic classification.</title>
        <authorList>
            <person name="Goeker M."/>
        </authorList>
    </citation>
    <scope>NUCLEOTIDE SEQUENCE [LARGE SCALE GENOMIC DNA]</scope>
    <source>
        <strain evidence="3 4">DSM 24834</strain>
    </source>
</reference>
<dbReference type="RefSeq" id="WP_205173125.1">
    <property type="nucleotide sequence ID" value="NZ_JAFBDZ010000002.1"/>
</dbReference>
<keyword evidence="4" id="KW-1185">Reference proteome</keyword>
<comment type="caution">
    <text evidence="3">The sequence shown here is derived from an EMBL/GenBank/DDBJ whole genome shotgun (WGS) entry which is preliminary data.</text>
</comment>
<protein>
    <submittedName>
        <fullName evidence="3">TRAP-type C4-dicarboxylate transport system permease small subunit</fullName>
    </submittedName>
</protein>
<organism evidence="3 4">
    <name type="scientific">Rossellomorea pakistanensis</name>
    <dbReference type="NCBI Taxonomy" id="992288"/>
    <lineage>
        <taxon>Bacteria</taxon>
        <taxon>Bacillati</taxon>
        <taxon>Bacillota</taxon>
        <taxon>Bacilli</taxon>
        <taxon>Bacillales</taxon>
        <taxon>Bacillaceae</taxon>
        <taxon>Rossellomorea</taxon>
    </lineage>
</organism>
<feature type="transmembrane region" description="Helical" evidence="2">
    <location>
        <begin position="42"/>
        <end position="65"/>
    </location>
</feature>
<keyword evidence="2" id="KW-0472">Membrane</keyword>
<feature type="compositionally biased region" description="Basic and acidic residues" evidence="1">
    <location>
        <begin position="79"/>
        <end position="89"/>
    </location>
</feature>
<keyword evidence="2" id="KW-1133">Transmembrane helix</keyword>
<proteinExistence type="predicted"/>